<dbReference type="GO" id="GO:0005524">
    <property type="term" value="F:ATP binding"/>
    <property type="evidence" value="ECO:0007669"/>
    <property type="project" value="InterPro"/>
</dbReference>
<organism evidence="2">
    <name type="scientific">hydrothermal vent metagenome</name>
    <dbReference type="NCBI Taxonomy" id="652676"/>
    <lineage>
        <taxon>unclassified sequences</taxon>
        <taxon>metagenomes</taxon>
        <taxon>ecological metagenomes</taxon>
    </lineage>
</organism>
<dbReference type="SUPFAM" id="SSF52440">
    <property type="entry name" value="PreATP-grasp domain"/>
    <property type="match status" value="1"/>
</dbReference>
<dbReference type="PROSITE" id="PS50975">
    <property type="entry name" value="ATP_GRASP"/>
    <property type="match status" value="1"/>
</dbReference>
<name>A0A3B0S9E1_9ZZZZ</name>
<dbReference type="AlphaFoldDB" id="A0A3B0S9E1"/>
<evidence type="ECO:0000313" key="2">
    <source>
        <dbReference type="EMBL" id="VAV97506.1"/>
    </source>
</evidence>
<dbReference type="PROSITE" id="PS00843">
    <property type="entry name" value="DALA_DALA_LIGASE_1"/>
    <property type="match status" value="1"/>
</dbReference>
<dbReference type="GO" id="GO:0008716">
    <property type="term" value="F:D-alanine-D-alanine ligase activity"/>
    <property type="evidence" value="ECO:0007669"/>
    <property type="project" value="UniProtKB-EC"/>
</dbReference>
<sequence length="156" mass="16669">MKKRVVVLLGGMSSERQVSLDSGKACADALRRKGWQVSEIDPGHDLAQRLQAANPDLVFNALHGEWGEDGRVQGLLEYMGLAYTHSGVLASALAMDKQKTKIILADHGIKSPDGVLVDRFEAAKRHVLPPPYVVKPNANGSSVGVLIVPKGANSPP</sequence>
<proteinExistence type="predicted"/>
<dbReference type="InterPro" id="IPR000291">
    <property type="entry name" value="D-Ala_lig_Van_CS"/>
</dbReference>
<reference evidence="2" key="1">
    <citation type="submission" date="2018-06" db="EMBL/GenBank/DDBJ databases">
        <authorList>
            <person name="Zhirakovskaya E."/>
        </authorList>
    </citation>
    <scope>NUCLEOTIDE SEQUENCE</scope>
</reference>
<dbReference type="Gene3D" id="3.30.470.20">
    <property type="entry name" value="ATP-grasp fold, B domain"/>
    <property type="match status" value="1"/>
</dbReference>
<dbReference type="InterPro" id="IPR016185">
    <property type="entry name" value="PreATP-grasp_dom_sf"/>
</dbReference>
<dbReference type="EC" id="6.3.2.4" evidence="2"/>
<accession>A0A3B0S9E1</accession>
<dbReference type="Gene3D" id="3.30.1490.20">
    <property type="entry name" value="ATP-grasp fold, A domain"/>
    <property type="match status" value="1"/>
</dbReference>
<dbReference type="SUPFAM" id="SSF56059">
    <property type="entry name" value="Glutathione synthetase ATP-binding domain-like"/>
    <property type="match status" value="1"/>
</dbReference>
<feature type="non-terminal residue" evidence="2">
    <location>
        <position position="156"/>
    </location>
</feature>
<dbReference type="EMBL" id="UOEE01000245">
    <property type="protein sequence ID" value="VAV97506.1"/>
    <property type="molecule type" value="Genomic_DNA"/>
</dbReference>
<dbReference type="Pfam" id="PF01820">
    <property type="entry name" value="Dala_Dala_lig_N"/>
    <property type="match status" value="1"/>
</dbReference>
<protein>
    <submittedName>
        <fullName evidence="2">D-alanine--D-alanine ligase</fullName>
        <ecNumber evidence="2">6.3.2.4</ecNumber>
    </submittedName>
</protein>
<dbReference type="Gene3D" id="3.40.50.20">
    <property type="match status" value="1"/>
</dbReference>
<dbReference type="PANTHER" id="PTHR23132:SF23">
    <property type="entry name" value="D-ALANINE--D-ALANINE LIGASE B"/>
    <property type="match status" value="1"/>
</dbReference>
<feature type="domain" description="ATP-grasp" evidence="1">
    <location>
        <begin position="101"/>
        <end position="148"/>
    </location>
</feature>
<dbReference type="InterPro" id="IPR011127">
    <property type="entry name" value="Dala_Dala_lig_N"/>
</dbReference>
<dbReference type="GO" id="GO:0046872">
    <property type="term" value="F:metal ion binding"/>
    <property type="evidence" value="ECO:0007669"/>
    <property type="project" value="InterPro"/>
</dbReference>
<dbReference type="InterPro" id="IPR011761">
    <property type="entry name" value="ATP-grasp"/>
</dbReference>
<dbReference type="InterPro" id="IPR013815">
    <property type="entry name" value="ATP_grasp_subdomain_1"/>
</dbReference>
<dbReference type="PANTHER" id="PTHR23132">
    <property type="entry name" value="D-ALANINE--D-ALANINE LIGASE"/>
    <property type="match status" value="1"/>
</dbReference>
<evidence type="ECO:0000259" key="1">
    <source>
        <dbReference type="PROSITE" id="PS50975"/>
    </source>
</evidence>
<gene>
    <name evidence="2" type="ORF">MNBD_ALPHA06-104</name>
</gene>
<keyword evidence="2" id="KW-0436">Ligase</keyword>